<evidence type="ECO:0000313" key="2">
    <source>
        <dbReference type="Proteomes" id="UP001519292"/>
    </source>
</evidence>
<proteinExistence type="predicted"/>
<dbReference type="Proteomes" id="UP001519292">
    <property type="component" value="Unassembled WGS sequence"/>
</dbReference>
<dbReference type="NCBIfam" id="TIGR03713">
    <property type="entry name" value="acc_sec_asp1"/>
    <property type="match status" value="1"/>
</dbReference>
<protein>
    <submittedName>
        <fullName evidence="1">Accessory secretory protein Asp1</fullName>
    </submittedName>
</protein>
<dbReference type="InterPro" id="IPR022372">
    <property type="entry name" value="Accessory_SS_Asp1"/>
</dbReference>
<accession>A0ABS4MGP3</accession>
<keyword evidence="2" id="KW-1185">Reference proteome</keyword>
<reference evidence="1 2" key="1">
    <citation type="submission" date="2021-03" db="EMBL/GenBank/DDBJ databases">
        <title>Genomic Encyclopedia of Type Strains, Phase IV (KMG-IV): sequencing the most valuable type-strain genomes for metagenomic binning, comparative biology and taxonomic classification.</title>
        <authorList>
            <person name="Goeker M."/>
        </authorList>
    </citation>
    <scope>NUCLEOTIDE SEQUENCE [LARGE SCALE GENOMIC DNA]</scope>
    <source>
        <strain evidence="1 2">DSM 101872</strain>
    </source>
</reference>
<evidence type="ECO:0000313" key="1">
    <source>
        <dbReference type="EMBL" id="MBP2058874.1"/>
    </source>
</evidence>
<dbReference type="EMBL" id="JAGGLU010000017">
    <property type="protein sequence ID" value="MBP2058874.1"/>
    <property type="molecule type" value="Genomic_DNA"/>
</dbReference>
<sequence>MEYLIPAWHSQLKDWSITIPQIEIYDGVNFLHVLKNSGRKVGLVLTDYQPQAFAKISNSSVNLDSYISIFDYLQGVENFSARTLDYRDFNWPKNVTFDYTSFVILVYLKNDLIARVILDTNGRVLFVEYYNHGQITKKLTIDSRGFISSEESDKDIRFFDPVGYWRFLVDKQTNQVKINPQFSYFNKQSYDSLQELLNEVMQEKFLKKIKKTDHLIVTLDDDSTISYQNYADFSPIYVLNKRHPYQRSIQQVITGQIIVPAQADIKTVTNLLTNNLPVSMMPSYPTQVTLGHSQRLNRQIIAVFAEYMNYRELKQVAEMLYQRLIARPKDEGLQFLTYSIEQETLVQQVIAELKQAHDGSFLIEGNIKVKSENQIEMEDDLPIIYLKNTRLTSLNDLVKTFDKLRVLINWNQSDDLIETAAIGAGIPRLQNFESFSLVNYKNGEIFHSIEELNHGLDDYLHNLDKWNQALVYNVELLNRYSEENLIQKWDKLLK</sequence>
<gene>
    <name evidence="1" type="ORF">J2Z60_002065</name>
</gene>
<name>A0ABS4MGP3_9LACO</name>
<dbReference type="RefSeq" id="WP_209687590.1">
    <property type="nucleotide sequence ID" value="NZ_JAGGLU010000017.1"/>
</dbReference>
<organism evidence="1 2">
    <name type="scientific">Lactobacillus colini</name>
    <dbReference type="NCBI Taxonomy" id="1819254"/>
    <lineage>
        <taxon>Bacteria</taxon>
        <taxon>Bacillati</taxon>
        <taxon>Bacillota</taxon>
        <taxon>Bacilli</taxon>
        <taxon>Lactobacillales</taxon>
        <taxon>Lactobacillaceae</taxon>
        <taxon>Lactobacillus</taxon>
    </lineage>
</organism>
<comment type="caution">
    <text evidence="1">The sequence shown here is derived from an EMBL/GenBank/DDBJ whole genome shotgun (WGS) entry which is preliminary data.</text>
</comment>
<dbReference type="Pfam" id="PF16993">
    <property type="entry name" value="Asp1"/>
    <property type="match status" value="1"/>
</dbReference>